<gene>
    <name evidence="1" type="ORF">LMG27952_00998</name>
</gene>
<sequence length="254" mass="28297">MNMSLPMTLSTGTFDTLDWSAIAAQLDSEGYAALPGLLRADEARALAREAGTWDALRRASLDSLDLGRGDLLYFDAALPQPWARWRTDFYRQLAPLANRWNEMLGMTYRFPAQLNAFLERNRRAGQTQTQSHLNRLGTDDYLALHQRNEGEHVFPLQVVALLSAPGKDFTGGELVLTEQRPRMQSRPTVVPLGLGDAAIIATAQRPFKGSSGCYRVNLRHAISRVRSGERIGFELSFHDAPQAANDQHAFDLDT</sequence>
<dbReference type="Gene3D" id="2.60.120.620">
    <property type="entry name" value="q2cbj1_9rhob like domain"/>
    <property type="match status" value="1"/>
</dbReference>
<accession>A0ABM8NDC8</accession>
<comment type="caution">
    <text evidence="1">The sequence shown here is derived from an EMBL/GenBank/DDBJ whole genome shotgun (WGS) entry which is preliminary data.</text>
</comment>
<reference evidence="1 2" key="1">
    <citation type="submission" date="2020-10" db="EMBL/GenBank/DDBJ databases">
        <authorList>
            <person name="Peeters C."/>
        </authorList>
    </citation>
    <scope>NUCLEOTIDE SEQUENCE [LARGE SCALE GENOMIC DNA]</scope>
    <source>
        <strain evidence="1 2">LMG 27952</strain>
    </source>
</reference>
<name>A0ABM8NDC8_9BURK</name>
<proteinExistence type="predicted"/>
<evidence type="ECO:0008006" key="3">
    <source>
        <dbReference type="Google" id="ProtNLM"/>
    </source>
</evidence>
<evidence type="ECO:0000313" key="2">
    <source>
        <dbReference type="Proteomes" id="UP000656319"/>
    </source>
</evidence>
<dbReference type="EMBL" id="CAJHCQ010000002">
    <property type="protein sequence ID" value="CAD6518397.1"/>
    <property type="molecule type" value="Genomic_DNA"/>
</dbReference>
<keyword evidence="2" id="KW-1185">Reference proteome</keyword>
<evidence type="ECO:0000313" key="1">
    <source>
        <dbReference type="EMBL" id="CAD6518397.1"/>
    </source>
</evidence>
<dbReference type="InterPro" id="IPR018655">
    <property type="entry name" value="DUF2086"/>
</dbReference>
<organism evidence="1 2">
    <name type="scientific">Paraburkholderia hiiakae</name>
    <dbReference type="NCBI Taxonomy" id="1081782"/>
    <lineage>
        <taxon>Bacteria</taxon>
        <taxon>Pseudomonadati</taxon>
        <taxon>Pseudomonadota</taxon>
        <taxon>Betaproteobacteria</taxon>
        <taxon>Burkholderiales</taxon>
        <taxon>Burkholderiaceae</taxon>
        <taxon>Paraburkholderia</taxon>
    </lineage>
</organism>
<protein>
    <recommendedName>
        <fullName evidence="3">Prolyl 4-hydroxylase</fullName>
    </recommendedName>
</protein>
<dbReference type="Pfam" id="PF09859">
    <property type="entry name" value="Oxygenase-NA"/>
    <property type="match status" value="1"/>
</dbReference>
<dbReference type="Proteomes" id="UP000656319">
    <property type="component" value="Unassembled WGS sequence"/>
</dbReference>